<dbReference type="Pfam" id="PF00037">
    <property type="entry name" value="Fer4"/>
    <property type="match status" value="1"/>
</dbReference>
<dbReference type="AlphaFoldDB" id="X1DIP9"/>
<proteinExistence type="predicted"/>
<comment type="caution">
    <text evidence="2">The sequence shown here is derived from an EMBL/GenBank/DDBJ whole genome shotgun (WGS) entry which is preliminary data.</text>
</comment>
<dbReference type="InterPro" id="IPR017896">
    <property type="entry name" value="4Fe4S_Fe-S-bd"/>
</dbReference>
<reference evidence="2" key="1">
    <citation type="journal article" date="2014" name="Front. Microbiol.">
        <title>High frequency of phylogenetically diverse reductive dehalogenase-homologous genes in deep subseafloor sedimentary metagenomes.</title>
        <authorList>
            <person name="Kawai M."/>
            <person name="Futagami T."/>
            <person name="Toyoda A."/>
            <person name="Takaki Y."/>
            <person name="Nishi S."/>
            <person name="Hori S."/>
            <person name="Arai W."/>
            <person name="Tsubouchi T."/>
            <person name="Morono Y."/>
            <person name="Uchiyama I."/>
            <person name="Ito T."/>
            <person name="Fujiyama A."/>
            <person name="Inagaki F."/>
            <person name="Takami H."/>
        </authorList>
    </citation>
    <scope>NUCLEOTIDE SEQUENCE</scope>
    <source>
        <strain evidence="2">Expedition CK06-06</strain>
    </source>
</reference>
<dbReference type="Gene3D" id="3.30.70.20">
    <property type="match status" value="1"/>
</dbReference>
<accession>X1DIP9</accession>
<dbReference type="SUPFAM" id="SSF54862">
    <property type="entry name" value="4Fe-4S ferredoxins"/>
    <property type="match status" value="1"/>
</dbReference>
<name>X1DIP9_9ZZZZ</name>
<evidence type="ECO:0000313" key="2">
    <source>
        <dbReference type="EMBL" id="GAH20766.1"/>
    </source>
</evidence>
<evidence type="ECO:0000259" key="1">
    <source>
        <dbReference type="PROSITE" id="PS51379"/>
    </source>
</evidence>
<sequence length="38" mass="4275">MKPRKAAYISFPQAVPGQYTIDMDHCIKCGICEEECPT</sequence>
<feature type="non-terminal residue" evidence="2">
    <location>
        <position position="38"/>
    </location>
</feature>
<feature type="domain" description="4Fe-4S ferredoxin-type" evidence="1">
    <location>
        <begin position="17"/>
        <end position="38"/>
    </location>
</feature>
<protein>
    <recommendedName>
        <fullName evidence="1">4Fe-4S ferredoxin-type domain-containing protein</fullName>
    </recommendedName>
</protein>
<dbReference type="EMBL" id="BART01040799">
    <property type="protein sequence ID" value="GAH20766.1"/>
    <property type="molecule type" value="Genomic_DNA"/>
</dbReference>
<dbReference type="PROSITE" id="PS51379">
    <property type="entry name" value="4FE4S_FER_2"/>
    <property type="match status" value="1"/>
</dbReference>
<gene>
    <name evidence="2" type="ORF">S01H4_66144</name>
</gene>
<organism evidence="2">
    <name type="scientific">marine sediment metagenome</name>
    <dbReference type="NCBI Taxonomy" id="412755"/>
    <lineage>
        <taxon>unclassified sequences</taxon>
        <taxon>metagenomes</taxon>
        <taxon>ecological metagenomes</taxon>
    </lineage>
</organism>
<dbReference type="PROSITE" id="PS00198">
    <property type="entry name" value="4FE4S_FER_1"/>
    <property type="match status" value="1"/>
</dbReference>
<dbReference type="InterPro" id="IPR017900">
    <property type="entry name" value="4Fe4S_Fe_S_CS"/>
</dbReference>